<dbReference type="InterPro" id="IPR022074">
    <property type="entry name" value="DUF3626"/>
</dbReference>
<dbReference type="RefSeq" id="WP_255044980.1">
    <property type="nucleotide sequence ID" value="NZ_JANEYT010000094.1"/>
</dbReference>
<accession>A0ABT1NAL7</accession>
<gene>
    <name evidence="1" type="ORF">NHN17_22835</name>
</gene>
<dbReference type="EMBL" id="JANEYT010000094">
    <property type="protein sequence ID" value="MCQ1060884.1"/>
    <property type="molecule type" value="Genomic_DNA"/>
</dbReference>
<protein>
    <submittedName>
        <fullName evidence="1">DUF3626 domain-containing protein</fullName>
    </submittedName>
</protein>
<proteinExistence type="predicted"/>
<evidence type="ECO:0000313" key="1">
    <source>
        <dbReference type="EMBL" id="MCQ1060884.1"/>
    </source>
</evidence>
<name>A0ABT1NAL7_9GAMM</name>
<sequence>MAKNVVEQAIENIRLKSQGIDSSMTSAVTINFHPDRFTIENKPILQAIANGGYLKSQFETGTSNGGLTAYAGGERWLWEQKVFDGAYDNALNSLRPKYGALNFRNYETGASPRFGSSYFQLKPHVSARTTFCYPDSYFEPEDFAVFNRVSPLIDKALASNSDLLDDYIEAHIHGEISVKDDIECLVLDPIFRTGPIERQALNLGIPVKWHKGYRLSLEEISRYPDYRGHKYIELAKELAQNGSINAKILGLAVTKQGYDEQEVKKVWHYLARFGYQSARACKRLRL</sequence>
<dbReference type="Pfam" id="PF12294">
    <property type="entry name" value="DUF3626"/>
    <property type="match status" value="2"/>
</dbReference>
<dbReference type="Proteomes" id="UP001524460">
    <property type="component" value="Unassembled WGS sequence"/>
</dbReference>
<keyword evidence="2" id="KW-1185">Reference proteome</keyword>
<evidence type="ECO:0000313" key="2">
    <source>
        <dbReference type="Proteomes" id="UP001524460"/>
    </source>
</evidence>
<organism evidence="1 2">
    <name type="scientific">Photobacterium pectinilyticum</name>
    <dbReference type="NCBI Taxonomy" id="2906793"/>
    <lineage>
        <taxon>Bacteria</taxon>
        <taxon>Pseudomonadati</taxon>
        <taxon>Pseudomonadota</taxon>
        <taxon>Gammaproteobacteria</taxon>
        <taxon>Vibrionales</taxon>
        <taxon>Vibrionaceae</taxon>
        <taxon>Photobacterium</taxon>
    </lineage>
</organism>
<reference evidence="1 2" key="1">
    <citation type="submission" date="2022-07" db="EMBL/GenBank/DDBJ databases">
        <title>Photobacterium pectinilyticum sp. nov., a marine bacterium isolated from surface seawater of Qingdao offshore.</title>
        <authorList>
            <person name="Wang X."/>
        </authorList>
    </citation>
    <scope>NUCLEOTIDE SEQUENCE [LARGE SCALE GENOMIC DNA]</scope>
    <source>
        <strain evidence="1 2">ZSDE20</strain>
    </source>
</reference>
<comment type="caution">
    <text evidence="1">The sequence shown here is derived from an EMBL/GenBank/DDBJ whole genome shotgun (WGS) entry which is preliminary data.</text>
</comment>